<dbReference type="Proteomes" id="UP000257017">
    <property type="component" value="Chromosome"/>
</dbReference>
<accession>A0A346E0X5</accession>
<evidence type="ECO:0000313" key="2">
    <source>
        <dbReference type="Proteomes" id="UP000257017"/>
    </source>
</evidence>
<reference evidence="1 2" key="1">
    <citation type="submission" date="2018-03" db="EMBL/GenBank/DDBJ databases">
        <title>A parallel universe: an anciently diverged bacterial symbiosis in a Hawaiian planthopper (Hemiptera: Cixiidae) reveals rearranged nutritional responsibilities.</title>
        <authorList>
            <person name="Bennett G."/>
            <person name="Mao M."/>
        </authorList>
    </citation>
    <scope>NUCLEOTIDE SEQUENCE [LARGE SCALE GENOMIC DNA]</scope>
    <source>
        <strain evidence="1 2">OLIH</strain>
    </source>
</reference>
<proteinExistence type="predicted"/>
<dbReference type="RefSeq" id="WP_158380345.1">
    <property type="nucleotide sequence ID" value="NZ_CP028359.1"/>
</dbReference>
<organism evidence="1 2">
    <name type="scientific">Candidatus Karelsulcia muelleri</name>
    <dbReference type="NCBI Taxonomy" id="336810"/>
    <lineage>
        <taxon>Bacteria</taxon>
        <taxon>Pseudomonadati</taxon>
        <taxon>Bacteroidota</taxon>
        <taxon>Flavobacteriia</taxon>
        <taxon>Flavobacteriales</taxon>
        <taxon>Candidatus Karelsulcia</taxon>
    </lineage>
</organism>
<name>A0A346E0X5_9FLAO</name>
<dbReference type="AlphaFoldDB" id="A0A346E0X5"/>
<sequence>MKRKIILYIVSENYCNDNNQTFNQRILNMFNTRNLEIIKNFWFKKDKQALCILEIECVVDIILKIIVRLFKTIGILYIYYCKS</sequence>
<protein>
    <submittedName>
        <fullName evidence="1">Uncharacterized protein</fullName>
    </submittedName>
</protein>
<evidence type="ECO:0000313" key="1">
    <source>
        <dbReference type="EMBL" id="AXN02630.1"/>
    </source>
</evidence>
<dbReference type="EMBL" id="CP028359">
    <property type="protein sequence ID" value="AXN02630.1"/>
    <property type="molecule type" value="Genomic_DNA"/>
</dbReference>
<gene>
    <name evidence="1" type="ORF">C9I73_092</name>
</gene>